<gene>
    <name evidence="3" type="ORF">THAOC_01166</name>
</gene>
<evidence type="ECO:0000256" key="1">
    <source>
        <dbReference type="SAM" id="MobiDB-lite"/>
    </source>
</evidence>
<reference evidence="3 4" key="1">
    <citation type="journal article" date="2012" name="Genome Biol.">
        <title>Genome and low-iron response of an oceanic diatom adapted to chronic iron limitation.</title>
        <authorList>
            <person name="Lommer M."/>
            <person name="Specht M."/>
            <person name="Roy A.S."/>
            <person name="Kraemer L."/>
            <person name="Andreson R."/>
            <person name="Gutowska M.A."/>
            <person name="Wolf J."/>
            <person name="Bergner S.V."/>
            <person name="Schilhabel M.B."/>
            <person name="Klostermeier U.C."/>
            <person name="Beiko R.G."/>
            <person name="Rosenstiel P."/>
            <person name="Hippler M."/>
            <person name="Laroche J."/>
        </authorList>
    </citation>
    <scope>NUCLEOTIDE SEQUENCE [LARGE SCALE GENOMIC DNA]</scope>
    <source>
        <strain evidence="3 4">CCMP1005</strain>
    </source>
</reference>
<protein>
    <submittedName>
        <fullName evidence="3">Uncharacterized protein</fullName>
    </submittedName>
</protein>
<evidence type="ECO:0000313" key="4">
    <source>
        <dbReference type="Proteomes" id="UP000266841"/>
    </source>
</evidence>
<feature type="chain" id="PRO_5003841921" evidence="2">
    <location>
        <begin position="20"/>
        <end position="122"/>
    </location>
</feature>
<proteinExistence type="predicted"/>
<sequence length="122" mass="12861">MIRLSAFVTLAAALSTGSAFVPTPPLLGRASTIAQPPATAPRTTSLDGESATSALGTRHGMPLPSGGDEVDRCSRRFCVSMEITAIDTVSYALGNTDEVKGTGVWSAFQLKRDKDEEDEDDE</sequence>
<comment type="caution">
    <text evidence="3">The sequence shown here is derived from an EMBL/GenBank/DDBJ whole genome shotgun (WGS) entry which is preliminary data.</text>
</comment>
<keyword evidence="2" id="KW-0732">Signal</keyword>
<dbReference type="Proteomes" id="UP000266841">
    <property type="component" value="Unassembled WGS sequence"/>
</dbReference>
<evidence type="ECO:0000256" key="2">
    <source>
        <dbReference type="SAM" id="SignalP"/>
    </source>
</evidence>
<keyword evidence="4" id="KW-1185">Reference proteome</keyword>
<feature type="signal peptide" evidence="2">
    <location>
        <begin position="1"/>
        <end position="19"/>
    </location>
</feature>
<organism evidence="3 4">
    <name type="scientific">Thalassiosira oceanica</name>
    <name type="common">Marine diatom</name>
    <dbReference type="NCBI Taxonomy" id="159749"/>
    <lineage>
        <taxon>Eukaryota</taxon>
        <taxon>Sar</taxon>
        <taxon>Stramenopiles</taxon>
        <taxon>Ochrophyta</taxon>
        <taxon>Bacillariophyta</taxon>
        <taxon>Coscinodiscophyceae</taxon>
        <taxon>Thalassiosirophycidae</taxon>
        <taxon>Thalassiosirales</taxon>
        <taxon>Thalassiosiraceae</taxon>
        <taxon>Thalassiosira</taxon>
    </lineage>
</organism>
<dbReference type="AlphaFoldDB" id="K0TNC9"/>
<feature type="compositionally biased region" description="Polar residues" evidence="1">
    <location>
        <begin position="41"/>
        <end position="55"/>
    </location>
</feature>
<accession>K0TNC9</accession>
<dbReference type="EMBL" id="AGNL01001390">
    <property type="protein sequence ID" value="EJK77031.1"/>
    <property type="molecule type" value="Genomic_DNA"/>
</dbReference>
<evidence type="ECO:0000313" key="3">
    <source>
        <dbReference type="EMBL" id="EJK77031.1"/>
    </source>
</evidence>
<feature type="region of interest" description="Disordered" evidence="1">
    <location>
        <begin position="31"/>
        <end position="68"/>
    </location>
</feature>
<name>K0TNC9_THAOC</name>